<dbReference type="Pfam" id="PF01936">
    <property type="entry name" value="NYN"/>
    <property type="match status" value="1"/>
</dbReference>
<dbReference type="Proteomes" id="UP000051202">
    <property type="component" value="Unassembled WGS sequence"/>
</dbReference>
<evidence type="ECO:0000313" key="2">
    <source>
        <dbReference type="EMBL" id="KRU21943.1"/>
    </source>
</evidence>
<accession>A0A0T6DQN8</accession>
<dbReference type="RefSeq" id="WP_058025291.1">
    <property type="nucleotide sequence ID" value="NZ_LNDJ01000086.1"/>
</dbReference>
<dbReference type="Gene3D" id="3.40.50.1010">
    <property type="entry name" value="5'-nuclease"/>
    <property type="match status" value="1"/>
</dbReference>
<comment type="caution">
    <text evidence="2">The sequence shown here is derived from an EMBL/GenBank/DDBJ whole genome shotgun (WGS) entry which is preliminary data.</text>
</comment>
<proteinExistence type="predicted"/>
<dbReference type="CDD" id="cd11297">
    <property type="entry name" value="PIN_LabA-like_N_1"/>
    <property type="match status" value="1"/>
</dbReference>
<dbReference type="GO" id="GO:0004540">
    <property type="term" value="F:RNA nuclease activity"/>
    <property type="evidence" value="ECO:0007669"/>
    <property type="project" value="InterPro"/>
</dbReference>
<dbReference type="InterPro" id="IPR041966">
    <property type="entry name" value="LOTUS-like"/>
</dbReference>
<organism evidence="2 3">
    <name type="scientific">Psychrobacter piscatorii</name>
    <dbReference type="NCBI Taxonomy" id="554343"/>
    <lineage>
        <taxon>Bacteria</taxon>
        <taxon>Pseudomonadati</taxon>
        <taxon>Pseudomonadota</taxon>
        <taxon>Gammaproteobacteria</taxon>
        <taxon>Moraxellales</taxon>
        <taxon>Moraxellaceae</taxon>
        <taxon>Psychrobacter</taxon>
    </lineage>
</organism>
<protein>
    <recommendedName>
        <fullName evidence="1">HTH OST-type domain-containing protein</fullName>
    </recommendedName>
</protein>
<name>A0A0T6DQN8_9GAMM</name>
<feature type="domain" description="HTH OST-type" evidence="1">
    <location>
        <begin position="287"/>
        <end position="361"/>
    </location>
</feature>
<dbReference type="AlphaFoldDB" id="A0A0T6DQN8"/>
<reference evidence="2 3" key="1">
    <citation type="submission" date="2015-11" db="EMBL/GenBank/DDBJ databases">
        <title>Permanent draft genome of Psychrobacter piscatorii LQ58.</title>
        <authorList>
            <person name="Zhou M."/>
            <person name="Dong B."/>
            <person name="Liu Q."/>
        </authorList>
    </citation>
    <scope>NUCLEOTIDE SEQUENCE [LARGE SCALE GENOMIC DNA]</scope>
    <source>
        <strain evidence="2 3">LQ58</strain>
    </source>
</reference>
<dbReference type="STRING" id="554343.AS194_10370"/>
<dbReference type="Pfam" id="PF12872">
    <property type="entry name" value="OST-HTH"/>
    <property type="match status" value="2"/>
</dbReference>
<dbReference type="PANTHER" id="PTHR35811:SF1">
    <property type="entry name" value="HTH OST-TYPE DOMAIN-CONTAINING PROTEIN"/>
    <property type="match status" value="1"/>
</dbReference>
<dbReference type="Gene3D" id="3.30.420.610">
    <property type="entry name" value="LOTUS domain-like"/>
    <property type="match status" value="2"/>
</dbReference>
<gene>
    <name evidence="2" type="ORF">AS194_10370</name>
</gene>
<dbReference type="InterPro" id="IPR025605">
    <property type="entry name" value="OST-HTH/LOTUS_dom"/>
</dbReference>
<dbReference type="CDD" id="cd10146">
    <property type="entry name" value="LabA_like_C"/>
    <property type="match status" value="2"/>
</dbReference>
<dbReference type="PANTHER" id="PTHR35811">
    <property type="entry name" value="SLR1870 PROTEIN"/>
    <property type="match status" value="1"/>
</dbReference>
<dbReference type="InterPro" id="IPR021139">
    <property type="entry name" value="NYN"/>
</dbReference>
<sequence length="362" mass="40774">MKLNNIAVLIDADNASANNINYILRKIESIGNVTCKKVYGDWGNVHIQGWQEALLKHAIDPIQHFAYAKGKNTTDIGLVIEAMDLLHSGHYDGFCLVSSDSDFTALALRIRKNGIKVFGFGKKQTVKAFTQACDSFYYVEDLVPLPKALPISEHKDTPSFDTKTKPLLPVAESKTSPEKWTTKALQKQTHLISILNKLIKEDPNSAKGWSNLSYLASQIKQHHTNIKLDRYGYAKFSELIIAMALYDIRTVNKVISIKLNNDVLPTLSVEPNDKATSVWDEGRLKRDTKLLTSLRASIIDHPKADNERWVNFGLIGNAIKTHYPNFDPKNYGYARLSSMIRNIGIFETKTVNSTLYVRHKAK</sequence>
<dbReference type="EMBL" id="LNDJ01000086">
    <property type="protein sequence ID" value="KRU21943.1"/>
    <property type="molecule type" value="Genomic_DNA"/>
</dbReference>
<dbReference type="PROSITE" id="PS51644">
    <property type="entry name" value="HTH_OST"/>
    <property type="match status" value="1"/>
</dbReference>
<evidence type="ECO:0000259" key="1">
    <source>
        <dbReference type="PROSITE" id="PS51644"/>
    </source>
</evidence>
<evidence type="ECO:0000313" key="3">
    <source>
        <dbReference type="Proteomes" id="UP000051202"/>
    </source>
</evidence>
<keyword evidence="3" id="KW-1185">Reference proteome</keyword>